<dbReference type="AlphaFoldDB" id="A0A5C4JPC9"/>
<evidence type="ECO:0000256" key="2">
    <source>
        <dbReference type="ARBA" id="ARBA00004818"/>
    </source>
</evidence>
<dbReference type="PANTHER" id="PTHR43434">
    <property type="entry name" value="PHOSPHOGLYCOLATE PHOSPHATASE"/>
    <property type="match status" value="1"/>
</dbReference>
<dbReference type="Proteomes" id="UP000307874">
    <property type="component" value="Unassembled WGS sequence"/>
</dbReference>
<evidence type="ECO:0000256" key="4">
    <source>
        <dbReference type="ARBA" id="ARBA00013078"/>
    </source>
</evidence>
<reference evidence="5 6" key="2">
    <citation type="submission" date="2019-06" db="EMBL/GenBank/DDBJ databases">
        <title>Martelella lutilitoris sp. nov., isolated from a tidal mudflat.</title>
        <authorList>
            <person name="Kim Y.-J."/>
        </authorList>
    </citation>
    <scope>NUCLEOTIDE SEQUENCE [LARGE SCALE GENOMIC DNA]</scope>
    <source>
        <strain evidence="5 6">GH2-6</strain>
    </source>
</reference>
<dbReference type="SUPFAM" id="SSF56784">
    <property type="entry name" value="HAD-like"/>
    <property type="match status" value="1"/>
</dbReference>
<dbReference type="EC" id="3.1.3.18" evidence="4"/>
<comment type="caution">
    <text evidence="5">The sequence shown here is derived from an EMBL/GenBank/DDBJ whole genome shotgun (WGS) entry which is preliminary data.</text>
</comment>
<comment type="similarity">
    <text evidence="3">Belongs to the HAD-like hydrolase superfamily. CbbY/CbbZ/Gph/YieH family.</text>
</comment>
<dbReference type="InterPro" id="IPR023214">
    <property type="entry name" value="HAD_sf"/>
</dbReference>
<evidence type="ECO:0000313" key="5">
    <source>
        <dbReference type="EMBL" id="TNB47316.1"/>
    </source>
</evidence>
<comment type="pathway">
    <text evidence="2">Organic acid metabolism; glycolate biosynthesis; glycolate from 2-phosphoglycolate: step 1/1.</text>
</comment>
<dbReference type="InterPro" id="IPR036412">
    <property type="entry name" value="HAD-like_sf"/>
</dbReference>
<dbReference type="SFLD" id="SFLDS00003">
    <property type="entry name" value="Haloacid_Dehalogenase"/>
    <property type="match status" value="1"/>
</dbReference>
<name>A0A5C4JPC9_9HYPH</name>
<dbReference type="InterPro" id="IPR006439">
    <property type="entry name" value="HAD-SF_hydro_IA"/>
</dbReference>
<accession>A0A5C4JPC9</accession>
<evidence type="ECO:0000256" key="1">
    <source>
        <dbReference type="ARBA" id="ARBA00000830"/>
    </source>
</evidence>
<evidence type="ECO:0000256" key="3">
    <source>
        <dbReference type="ARBA" id="ARBA00006171"/>
    </source>
</evidence>
<dbReference type="Gene3D" id="3.40.50.1000">
    <property type="entry name" value="HAD superfamily/HAD-like"/>
    <property type="match status" value="2"/>
</dbReference>
<keyword evidence="5" id="KW-0378">Hydrolase</keyword>
<dbReference type="OrthoDB" id="9800058at2"/>
<gene>
    <name evidence="5" type="ORF">FF124_14195</name>
</gene>
<dbReference type="EMBL" id="VCLB01000007">
    <property type="protein sequence ID" value="TNB47316.1"/>
    <property type="molecule type" value="Genomic_DNA"/>
</dbReference>
<dbReference type="SFLD" id="SFLDG01129">
    <property type="entry name" value="C1.5:_HAD__Beta-PGM__Phosphata"/>
    <property type="match status" value="1"/>
</dbReference>
<evidence type="ECO:0000313" key="6">
    <source>
        <dbReference type="Proteomes" id="UP000307874"/>
    </source>
</evidence>
<dbReference type="GO" id="GO:0006281">
    <property type="term" value="P:DNA repair"/>
    <property type="evidence" value="ECO:0007669"/>
    <property type="project" value="TreeGrafter"/>
</dbReference>
<dbReference type="Pfam" id="PF00702">
    <property type="entry name" value="Hydrolase"/>
    <property type="match status" value="1"/>
</dbReference>
<dbReference type="NCBIfam" id="TIGR01549">
    <property type="entry name" value="HAD-SF-IA-v1"/>
    <property type="match status" value="1"/>
</dbReference>
<keyword evidence="6" id="KW-1185">Reference proteome</keyword>
<dbReference type="GO" id="GO:0008967">
    <property type="term" value="F:phosphoglycolate phosphatase activity"/>
    <property type="evidence" value="ECO:0007669"/>
    <property type="project" value="UniProtKB-EC"/>
</dbReference>
<comment type="catalytic activity">
    <reaction evidence="1">
        <text>2-phosphoglycolate + H2O = glycolate + phosphate</text>
        <dbReference type="Rhea" id="RHEA:14369"/>
        <dbReference type="ChEBI" id="CHEBI:15377"/>
        <dbReference type="ChEBI" id="CHEBI:29805"/>
        <dbReference type="ChEBI" id="CHEBI:43474"/>
        <dbReference type="ChEBI" id="CHEBI:58033"/>
        <dbReference type="EC" id="3.1.3.18"/>
    </reaction>
</comment>
<dbReference type="InterPro" id="IPR050155">
    <property type="entry name" value="HAD-like_hydrolase_sf"/>
</dbReference>
<organism evidence="5 6">
    <name type="scientific">Martelella lutilitoris</name>
    <dbReference type="NCBI Taxonomy" id="2583532"/>
    <lineage>
        <taxon>Bacteria</taxon>
        <taxon>Pseudomonadati</taxon>
        <taxon>Pseudomonadota</taxon>
        <taxon>Alphaproteobacteria</taxon>
        <taxon>Hyphomicrobiales</taxon>
        <taxon>Aurantimonadaceae</taxon>
        <taxon>Martelella</taxon>
    </lineage>
</organism>
<sequence length="280" mass="32681">MKNVLITDVDNTLLDWVEVWYQSFSAMLKETARILDVPADSLLPSIQKVHQRYGTSEYAFLLEELPEVQERFKHNALEHMEPAIDAYRKARRATLRLYPNVIETMKTLKSKGITIVAYTESQDFYTQYRFRKLGLDQLVDYLYSPKDTKPTSKDTSRIRIYESNTYNMVHTIQRHTPFGEIKPNPDILISIVRDLGKNKEQCVYIGDSKMKDIAMAQEAGITDVWAKYGQNKNAQQYELLKKVTHWTPEMVEREKKINFGTIITPSHTLELGFEQIIEMF</sequence>
<proteinExistence type="inferred from homology"/>
<protein>
    <recommendedName>
        <fullName evidence="4">phosphoglycolate phosphatase</fullName>
        <ecNumber evidence="4">3.1.3.18</ecNumber>
    </recommendedName>
</protein>
<dbReference type="Gene3D" id="1.10.150.520">
    <property type="match status" value="1"/>
</dbReference>
<dbReference type="RefSeq" id="WP_138749144.1">
    <property type="nucleotide sequence ID" value="NZ_VCLB01000007.1"/>
</dbReference>
<reference evidence="5 6" key="1">
    <citation type="submission" date="2019-05" db="EMBL/GenBank/DDBJ databases">
        <authorList>
            <person name="Lee S.D."/>
        </authorList>
    </citation>
    <scope>NUCLEOTIDE SEQUENCE [LARGE SCALE GENOMIC DNA]</scope>
    <source>
        <strain evidence="5 6">GH2-6</strain>
    </source>
</reference>
<dbReference type="PANTHER" id="PTHR43434:SF1">
    <property type="entry name" value="PHOSPHOGLYCOLATE PHOSPHATASE"/>
    <property type="match status" value="1"/>
</dbReference>